<dbReference type="GO" id="GO:0005886">
    <property type="term" value="C:plasma membrane"/>
    <property type="evidence" value="ECO:0007669"/>
    <property type="project" value="TreeGrafter"/>
</dbReference>
<evidence type="ECO:0000313" key="7">
    <source>
        <dbReference type="EMBL" id="HJC05477.1"/>
    </source>
</evidence>
<feature type="transmembrane region" description="Helical" evidence="6">
    <location>
        <begin position="198"/>
        <end position="214"/>
    </location>
</feature>
<evidence type="ECO:0000256" key="4">
    <source>
        <dbReference type="ARBA" id="ARBA00022989"/>
    </source>
</evidence>
<protein>
    <submittedName>
        <fullName evidence="7">FtsW/RodA/SpoVE family cell cycle protein</fullName>
    </submittedName>
</protein>
<sequence length="449" mass="49733">MTNLIVEISKYLMILLMAVYTYANFRVFSPKDEKKTGWGCRAQCGAMFAIHFLAYLVMYLSREDPAVRSALAAFYCAQAVFFLCYICFSRLIYRNISRLLVNNSCMLLCTGLIMLTRLSLDAGMERATRQFAIAVGAAAVSWLVPWLMGRFWQLYRFAWAYAGIGLGALVLVFLVGNESFGAQLSLTFGSVSLQPSEFVKLTFVFFAASMFYQGVNFKRVLLTTAVAAAHVIVLVLSRDLGSALIFFITYVLMLFAASGNWFYLGSGIGLGVGASAAAYRLFDHVRRRVEAWRNPWADIDNTGYQITQSLFAIGTGGWFGMGLCQGMPWRIPVVEKDFIFSAISEEMGGIFAICLLLICLGCFIQCMMTAARMQAVFYKLIAFGLGVEYLVQVFLNVGGVTKFIPSTGVTLPFVSYGGSSLVSTFVLFGIVQGLHIIKENDVEDARRPE</sequence>
<dbReference type="GO" id="GO:0032153">
    <property type="term" value="C:cell division site"/>
    <property type="evidence" value="ECO:0007669"/>
    <property type="project" value="TreeGrafter"/>
</dbReference>
<comment type="subcellular location">
    <subcellularLocation>
        <location evidence="1">Membrane</location>
        <topology evidence="1">Multi-pass membrane protein</topology>
    </subcellularLocation>
</comment>
<reference evidence="7" key="2">
    <citation type="submission" date="2021-04" db="EMBL/GenBank/DDBJ databases">
        <authorList>
            <person name="Gilroy R."/>
        </authorList>
    </citation>
    <scope>NUCLEOTIDE SEQUENCE</scope>
    <source>
        <strain evidence="7">CHK180-15479</strain>
    </source>
</reference>
<dbReference type="GO" id="GO:0015648">
    <property type="term" value="F:lipid-linked peptidoglycan transporter activity"/>
    <property type="evidence" value="ECO:0007669"/>
    <property type="project" value="TreeGrafter"/>
</dbReference>
<evidence type="ECO:0000313" key="8">
    <source>
        <dbReference type="Proteomes" id="UP000823910"/>
    </source>
</evidence>
<feature type="transmembrane region" description="Helical" evidence="6">
    <location>
        <begin position="40"/>
        <end position="60"/>
    </location>
</feature>
<reference evidence="7" key="1">
    <citation type="journal article" date="2021" name="PeerJ">
        <title>Extensive microbial diversity within the chicken gut microbiome revealed by metagenomics and culture.</title>
        <authorList>
            <person name="Gilroy R."/>
            <person name="Ravi A."/>
            <person name="Getino M."/>
            <person name="Pursley I."/>
            <person name="Horton D.L."/>
            <person name="Alikhan N.F."/>
            <person name="Baker D."/>
            <person name="Gharbi K."/>
            <person name="Hall N."/>
            <person name="Watson M."/>
            <person name="Adriaenssens E.M."/>
            <person name="Foster-Nyarko E."/>
            <person name="Jarju S."/>
            <person name="Secka A."/>
            <person name="Antonio M."/>
            <person name="Oren A."/>
            <person name="Chaudhuri R.R."/>
            <person name="La Ragione R."/>
            <person name="Hildebrand F."/>
            <person name="Pallen M.J."/>
        </authorList>
    </citation>
    <scope>NUCLEOTIDE SEQUENCE</scope>
    <source>
        <strain evidence="7">CHK180-15479</strain>
    </source>
</reference>
<evidence type="ECO:0000256" key="6">
    <source>
        <dbReference type="SAM" id="Phobius"/>
    </source>
</evidence>
<dbReference type="InterPro" id="IPR001182">
    <property type="entry name" value="FtsW/RodA"/>
</dbReference>
<gene>
    <name evidence="7" type="ORF">H9704_04905</name>
</gene>
<proteinExistence type="predicted"/>
<dbReference type="PANTHER" id="PTHR30474:SF3">
    <property type="entry name" value="PEPTIDOGLYCAN GLYCOSYLTRANSFERASE RODA"/>
    <property type="match status" value="1"/>
</dbReference>
<dbReference type="Pfam" id="PF01098">
    <property type="entry name" value="FTSW_RODA_SPOVE"/>
    <property type="match status" value="1"/>
</dbReference>
<organism evidence="7 8">
    <name type="scientific">Candidatus Enterocloster excrementipullorum</name>
    <dbReference type="NCBI Taxonomy" id="2838559"/>
    <lineage>
        <taxon>Bacteria</taxon>
        <taxon>Bacillati</taxon>
        <taxon>Bacillota</taxon>
        <taxon>Clostridia</taxon>
        <taxon>Lachnospirales</taxon>
        <taxon>Lachnospiraceae</taxon>
        <taxon>Enterocloster</taxon>
    </lineage>
</organism>
<evidence type="ECO:0000256" key="1">
    <source>
        <dbReference type="ARBA" id="ARBA00004141"/>
    </source>
</evidence>
<feature type="transmembrane region" description="Helical" evidence="6">
    <location>
        <begin position="347"/>
        <end position="364"/>
    </location>
</feature>
<keyword evidence="4 6" id="KW-1133">Transmembrane helix</keyword>
<feature type="transmembrane region" description="Helical" evidence="6">
    <location>
        <begin position="158"/>
        <end position="177"/>
    </location>
</feature>
<feature type="transmembrane region" description="Helical" evidence="6">
    <location>
        <begin position="131"/>
        <end position="152"/>
    </location>
</feature>
<comment type="caution">
    <text evidence="7">The sequence shown here is derived from an EMBL/GenBank/DDBJ whole genome shotgun (WGS) entry which is preliminary data.</text>
</comment>
<accession>A0A9D2N050</accession>
<dbReference type="GO" id="GO:0051301">
    <property type="term" value="P:cell division"/>
    <property type="evidence" value="ECO:0007669"/>
    <property type="project" value="InterPro"/>
</dbReference>
<feature type="transmembrane region" description="Helical" evidence="6">
    <location>
        <begin position="12"/>
        <end position="28"/>
    </location>
</feature>
<feature type="transmembrane region" description="Helical" evidence="6">
    <location>
        <begin position="376"/>
        <end position="395"/>
    </location>
</feature>
<keyword evidence="2 6" id="KW-0812">Transmembrane</keyword>
<feature type="transmembrane region" description="Helical" evidence="6">
    <location>
        <begin position="244"/>
        <end position="263"/>
    </location>
</feature>
<dbReference type="PANTHER" id="PTHR30474">
    <property type="entry name" value="CELL CYCLE PROTEIN"/>
    <property type="match status" value="1"/>
</dbReference>
<keyword evidence="3" id="KW-0133">Cell shape</keyword>
<name>A0A9D2N050_9FIRM</name>
<feature type="transmembrane region" description="Helical" evidence="6">
    <location>
        <begin position="99"/>
        <end position="119"/>
    </location>
</feature>
<evidence type="ECO:0000256" key="2">
    <source>
        <dbReference type="ARBA" id="ARBA00022692"/>
    </source>
</evidence>
<dbReference type="GO" id="GO:0008360">
    <property type="term" value="P:regulation of cell shape"/>
    <property type="evidence" value="ECO:0007669"/>
    <property type="project" value="UniProtKB-KW"/>
</dbReference>
<keyword evidence="5 6" id="KW-0472">Membrane</keyword>
<feature type="transmembrane region" description="Helical" evidence="6">
    <location>
        <begin position="415"/>
        <end position="437"/>
    </location>
</feature>
<evidence type="ECO:0000256" key="5">
    <source>
        <dbReference type="ARBA" id="ARBA00023136"/>
    </source>
</evidence>
<dbReference type="EMBL" id="DWWT01000020">
    <property type="protein sequence ID" value="HJC05477.1"/>
    <property type="molecule type" value="Genomic_DNA"/>
</dbReference>
<feature type="transmembrane region" description="Helical" evidence="6">
    <location>
        <begin position="72"/>
        <end position="93"/>
    </location>
</feature>
<dbReference type="AlphaFoldDB" id="A0A9D2N050"/>
<evidence type="ECO:0000256" key="3">
    <source>
        <dbReference type="ARBA" id="ARBA00022960"/>
    </source>
</evidence>
<dbReference type="Proteomes" id="UP000823910">
    <property type="component" value="Unassembled WGS sequence"/>
</dbReference>